<dbReference type="PROSITE" id="PS51375">
    <property type="entry name" value="PPR"/>
    <property type="match status" value="8"/>
</dbReference>
<feature type="repeat" description="PPR" evidence="3">
    <location>
        <begin position="188"/>
        <end position="222"/>
    </location>
</feature>
<keyword evidence="7" id="KW-1185">Reference proteome</keyword>
<dbReference type="Pfam" id="PF13041">
    <property type="entry name" value="PPR_2"/>
    <property type="match status" value="3"/>
</dbReference>
<evidence type="ECO:0000256" key="4">
    <source>
        <dbReference type="SAM" id="SignalP"/>
    </source>
</evidence>
<dbReference type="Gene3D" id="1.25.40.10">
    <property type="entry name" value="Tetratricopeptide repeat domain"/>
    <property type="match status" value="3"/>
</dbReference>
<protein>
    <submittedName>
        <fullName evidence="6">Pentatricopeptide repeat-containing protein, chloroplastic</fullName>
    </submittedName>
</protein>
<dbReference type="Pfam" id="PF01535">
    <property type="entry name" value="PPR"/>
    <property type="match status" value="1"/>
</dbReference>
<evidence type="ECO:0000256" key="3">
    <source>
        <dbReference type="PROSITE-ProRule" id="PRU00708"/>
    </source>
</evidence>
<comment type="caution">
    <text evidence="6">The sequence shown here is derived from an EMBL/GenBank/DDBJ whole genome shotgun (WGS) entry which is preliminary data.</text>
</comment>
<dbReference type="PANTHER" id="PTHR47447:SF12">
    <property type="entry name" value="PENTATRICOPEPTIDE REPEAT-CONTAINING PROTEIN ATP4 HOMOLOG, CHLOROPLASTIC"/>
    <property type="match status" value="1"/>
</dbReference>
<dbReference type="GO" id="GO:0042134">
    <property type="term" value="F:rRNA primary transcript binding"/>
    <property type="evidence" value="ECO:0007669"/>
    <property type="project" value="TreeGrafter"/>
</dbReference>
<evidence type="ECO:0000259" key="5">
    <source>
        <dbReference type="PROSITE" id="PS50828"/>
    </source>
</evidence>
<dbReference type="InterPro" id="IPR002625">
    <property type="entry name" value="Smr_dom"/>
</dbReference>
<feature type="chain" id="PRO_5019489124" evidence="4">
    <location>
        <begin position="19"/>
        <end position="712"/>
    </location>
</feature>
<feature type="repeat" description="PPR" evidence="3">
    <location>
        <begin position="293"/>
        <end position="327"/>
    </location>
</feature>
<evidence type="ECO:0000313" key="6">
    <source>
        <dbReference type="EMBL" id="RZB54556.1"/>
    </source>
</evidence>
<sequence>MLILPFHLWIFVVDVSLSSEGAKMAYNLCSSPSSLFHDLPSISSSSSSCRKFKLRNSSSFFQPSPSPTPHSKTLLHVSLHEPIPEHLPPHANSSSSSKSNYIWVNPRSPRAKQLERRSYDARYTSLVNLALSLDSCNPSQEDVSLVLKDLWGRVIEQDAVIVINNMSNPRVVPFVLNYFQRRIRPTREVILYNVTLKVFRKSKDLDAMEKLFDEMLQRGVRPDNVSFSTIISCARICSLPNKAVEWFEKMPSFRCEPDDVTYSAMIDAYGRAGNIDMALRLYDRARTEKWRLDSVTFSTLIKMYGLAGNYDGCLNVYQEMKALGVKSNMVIYNTLLDAMGRAKRPWQAKSIYTEMTNNGFLPNWATYASLLRAYGRGRYSEDALFVYKEMKEKGMEMNTHLYNTLLAMCADLGLADDAFKIFEDMKSSATCLCDSWTFSSLITIYSCSGNVSEAERMLNEMIESGFQPTIFVLTSLVQCYGKVGRTDDVLKTFNQLLDLGISPDDRFCGCLLNVMTQTPKEELGKLNDCVEKANPKLGSVLRYLVEGLEEGDGEFRKEASELFNSIADEVKKPFCNSLIDLCVNLNLLDKACELLDLGLTLEIYTDIQSKSQTQWSLHLKSLSLGASLTALHAWINDLSKTLESGEDLPPLLGINTGHGKHRYSDKGLANVVESHLNELNAPFHEAPDKAGWFLTTQVAAKSWLESRKLVTA</sequence>
<keyword evidence="4" id="KW-0732">Signal</keyword>
<organism evidence="6 7">
    <name type="scientific">Glycine soja</name>
    <name type="common">Wild soybean</name>
    <dbReference type="NCBI Taxonomy" id="3848"/>
    <lineage>
        <taxon>Eukaryota</taxon>
        <taxon>Viridiplantae</taxon>
        <taxon>Streptophyta</taxon>
        <taxon>Embryophyta</taxon>
        <taxon>Tracheophyta</taxon>
        <taxon>Spermatophyta</taxon>
        <taxon>Magnoliopsida</taxon>
        <taxon>eudicotyledons</taxon>
        <taxon>Gunneridae</taxon>
        <taxon>Pentapetalae</taxon>
        <taxon>rosids</taxon>
        <taxon>fabids</taxon>
        <taxon>Fabales</taxon>
        <taxon>Fabaceae</taxon>
        <taxon>Papilionoideae</taxon>
        <taxon>50 kb inversion clade</taxon>
        <taxon>NPAAA clade</taxon>
        <taxon>indigoferoid/millettioid clade</taxon>
        <taxon>Phaseoleae</taxon>
        <taxon>Glycine</taxon>
        <taxon>Glycine subgen. Soja</taxon>
    </lineage>
</organism>
<feature type="repeat" description="PPR" evidence="3">
    <location>
        <begin position="328"/>
        <end position="362"/>
    </location>
</feature>
<dbReference type="PROSITE" id="PS50828">
    <property type="entry name" value="SMR"/>
    <property type="match status" value="1"/>
</dbReference>
<feature type="repeat" description="PPR" evidence="3">
    <location>
        <begin position="434"/>
        <end position="468"/>
    </location>
</feature>
<dbReference type="PANTHER" id="PTHR47447">
    <property type="entry name" value="OS03G0856100 PROTEIN"/>
    <property type="match status" value="1"/>
</dbReference>
<name>A0A445FZZ6_GLYSO</name>
<dbReference type="Gramene" id="XM_028355268.1">
    <property type="protein sequence ID" value="XP_028211069.1"/>
    <property type="gene ID" value="LOC114393810"/>
</dbReference>
<dbReference type="NCBIfam" id="TIGR00756">
    <property type="entry name" value="PPR"/>
    <property type="match status" value="8"/>
</dbReference>
<dbReference type="SMR" id="A0A445FZZ6"/>
<dbReference type="FunFam" id="1.25.40.10:FF:000509">
    <property type="entry name" value="Pentatricopeptide repeat-containing protein At4g16390, chloroplastic"/>
    <property type="match status" value="1"/>
</dbReference>
<dbReference type="GO" id="GO:0045727">
    <property type="term" value="P:positive regulation of translation"/>
    <property type="evidence" value="ECO:0007669"/>
    <property type="project" value="TreeGrafter"/>
</dbReference>
<dbReference type="InterPro" id="IPR033443">
    <property type="entry name" value="PROP1-like_PPR_dom"/>
</dbReference>
<dbReference type="InterPro" id="IPR011990">
    <property type="entry name" value="TPR-like_helical_dom_sf"/>
</dbReference>
<dbReference type="SMART" id="SM00463">
    <property type="entry name" value="SMR"/>
    <property type="match status" value="1"/>
</dbReference>
<dbReference type="FunFam" id="1.25.40.10:FF:000423">
    <property type="entry name" value="Pentatricopeptide repeat-containing protein, chloroplastic"/>
    <property type="match status" value="1"/>
</dbReference>
<proteinExistence type="inferred from homology"/>
<dbReference type="InterPro" id="IPR002885">
    <property type="entry name" value="PPR_rpt"/>
</dbReference>
<dbReference type="FunFam" id="1.25.40.10:FF:000485">
    <property type="entry name" value="pentatricopeptide repeat-containing protein At4g16390, chloroplastic"/>
    <property type="match status" value="1"/>
</dbReference>
<evidence type="ECO:0000313" key="7">
    <source>
        <dbReference type="Proteomes" id="UP000289340"/>
    </source>
</evidence>
<dbReference type="GO" id="GO:0003729">
    <property type="term" value="F:mRNA binding"/>
    <property type="evidence" value="ECO:0007669"/>
    <property type="project" value="TreeGrafter"/>
</dbReference>
<reference evidence="6 7" key="1">
    <citation type="submission" date="2018-09" db="EMBL/GenBank/DDBJ databases">
        <title>A high-quality reference genome of wild soybean provides a powerful tool to mine soybean genomes.</title>
        <authorList>
            <person name="Xie M."/>
            <person name="Chung C.Y.L."/>
            <person name="Li M.-W."/>
            <person name="Wong F.-L."/>
            <person name="Chan T.-F."/>
            <person name="Lam H.-M."/>
        </authorList>
    </citation>
    <scope>NUCLEOTIDE SEQUENCE [LARGE SCALE GENOMIC DNA]</scope>
    <source>
        <strain evidence="7">cv. W05</strain>
        <tissue evidence="6">Hypocotyl of etiolated seedlings</tissue>
    </source>
</reference>
<feature type="domain" description="Smr" evidence="5">
    <location>
        <begin position="617"/>
        <end position="699"/>
    </location>
</feature>
<feature type="repeat" description="PPR" evidence="3">
    <location>
        <begin position="258"/>
        <end position="292"/>
    </location>
</feature>
<dbReference type="AlphaFoldDB" id="A0A445FZZ6"/>
<dbReference type="GO" id="GO:0009570">
    <property type="term" value="C:chloroplast stroma"/>
    <property type="evidence" value="ECO:0007669"/>
    <property type="project" value="TreeGrafter"/>
</dbReference>
<feature type="repeat" description="PPR" evidence="3">
    <location>
        <begin position="398"/>
        <end position="432"/>
    </location>
</feature>
<feature type="signal peptide" evidence="4">
    <location>
        <begin position="1"/>
        <end position="18"/>
    </location>
</feature>
<feature type="repeat" description="PPR" evidence="3">
    <location>
        <begin position="469"/>
        <end position="503"/>
    </location>
</feature>
<dbReference type="Proteomes" id="UP000289340">
    <property type="component" value="Chromosome 17"/>
</dbReference>
<feature type="repeat" description="PPR" evidence="3">
    <location>
        <begin position="363"/>
        <end position="397"/>
    </location>
</feature>
<dbReference type="Pfam" id="PF17177">
    <property type="entry name" value="PPR_long"/>
    <property type="match status" value="1"/>
</dbReference>
<dbReference type="SUPFAM" id="SSF48452">
    <property type="entry name" value="TPR-like"/>
    <property type="match status" value="1"/>
</dbReference>
<comment type="similarity">
    <text evidence="1">Belongs to the PPR family. P subfamily.</text>
</comment>
<dbReference type="EMBL" id="QZWG01000017">
    <property type="protein sequence ID" value="RZB54556.1"/>
    <property type="molecule type" value="Genomic_DNA"/>
</dbReference>
<keyword evidence="2" id="KW-0677">Repeat</keyword>
<dbReference type="GO" id="GO:0009658">
    <property type="term" value="P:chloroplast organization"/>
    <property type="evidence" value="ECO:0007669"/>
    <property type="project" value="UniProtKB-ARBA"/>
</dbReference>
<gene>
    <name evidence="6" type="ORF">D0Y65_044493</name>
</gene>
<evidence type="ECO:0000256" key="2">
    <source>
        <dbReference type="ARBA" id="ARBA00022737"/>
    </source>
</evidence>
<accession>A0A445FZZ6</accession>
<evidence type="ECO:0000256" key="1">
    <source>
        <dbReference type="ARBA" id="ARBA00007626"/>
    </source>
</evidence>